<gene>
    <name evidence="1" type="ORF">HH195_11815</name>
</gene>
<proteinExistence type="predicted"/>
<name>A0ACD1BGR9_9CLOT</name>
<accession>A0ACD1BGR9</accession>
<evidence type="ECO:0000313" key="2">
    <source>
        <dbReference type="Proteomes" id="UP000594603"/>
    </source>
</evidence>
<keyword evidence="2" id="KW-1185">Reference proteome</keyword>
<evidence type="ECO:0000313" key="1">
    <source>
        <dbReference type="EMBL" id="QPJ86647.1"/>
    </source>
</evidence>
<organism evidence="1 2">
    <name type="scientific">Candidatus Sarcina troglodytae</name>
    <dbReference type="NCBI Taxonomy" id="2726954"/>
    <lineage>
        <taxon>Bacteria</taxon>
        <taxon>Bacillati</taxon>
        <taxon>Bacillota</taxon>
        <taxon>Clostridia</taxon>
        <taxon>Eubacteriales</taxon>
        <taxon>Clostridiaceae</taxon>
        <taxon>Sarcina</taxon>
    </lineage>
</organism>
<sequence length="98" mass="11217">MRVNALMMDSTDNVVTCISDIEVGQIVYYKVDDEIRRIIANEHIPYCHKIAINPIKKGEMVVKYGEIIGKACNNIAEGYWVSHLNIESVPRDYTNELM</sequence>
<keyword evidence="1" id="KW-0614">Plasmid</keyword>
<dbReference type="EMBL" id="CP051755">
    <property type="protein sequence ID" value="QPJ86647.1"/>
    <property type="molecule type" value="Genomic_DNA"/>
</dbReference>
<keyword evidence="1" id="KW-0378">Hydrolase</keyword>
<reference evidence="1" key="1">
    <citation type="submission" date="2020-04" db="EMBL/GenBank/DDBJ databases">
        <title>A novel bacterium ('Candidatus Sarcina troglodytae' sp. nov.) linked to a protracted, uniformly lethal epizootic among sanctuary western chimpanzees (Pan troglodytes verus) in Sierra Leone.</title>
        <authorList>
            <person name="Owens L.A."/>
            <person name="Colitti B."/>
            <person name="Hirji I."/>
            <person name="Pizaro A."/>
            <person name="Jaffe J.E."/>
            <person name="Moittie S."/>
            <person name="Bishop-Lilly K.A."/>
            <person name="Estrella L.A."/>
            <person name="Voegtly L.J."/>
            <person name="Kuhn J.H."/>
            <person name="Suen G."/>
            <person name="Deblois C.L."/>
            <person name="Dunn C."/>
            <person name="Juan-Salles C."/>
            <person name="Goldberg T.L."/>
        </authorList>
    </citation>
    <scope>NUCLEOTIDE SEQUENCE</scope>
    <source>
        <strain evidence="1">JB2</strain>
    </source>
</reference>
<dbReference type="Proteomes" id="UP000594603">
    <property type="component" value="Plasmid p1"/>
</dbReference>
<geneLocation type="plasmid" evidence="1 2">
    <name>p1</name>
</geneLocation>
<protein>
    <submittedName>
        <fullName evidence="1">UxaA family hydrolase</fullName>
    </submittedName>
</protein>